<sequence length="56" mass="5983">MTAYRHACSRKSSGQFFTDYNLLAAGSVIVALPTVLVFLLLQRHFIAGLTLGAGKG</sequence>
<evidence type="ECO:0000256" key="2">
    <source>
        <dbReference type="ARBA" id="ARBA00022692"/>
    </source>
</evidence>
<accession>A0ABP6SKN4</accession>
<dbReference type="SUPFAM" id="SSF161098">
    <property type="entry name" value="MetI-like"/>
    <property type="match status" value="1"/>
</dbReference>
<gene>
    <name evidence="6" type="ORF">GCM10020367_59700</name>
</gene>
<keyword evidence="2 5" id="KW-0812">Transmembrane</keyword>
<comment type="subcellular location">
    <subcellularLocation>
        <location evidence="1">Membrane</location>
        <topology evidence="1">Multi-pass membrane protein</topology>
    </subcellularLocation>
</comment>
<proteinExistence type="predicted"/>
<keyword evidence="4 5" id="KW-0472">Membrane</keyword>
<dbReference type="Proteomes" id="UP001499990">
    <property type="component" value="Unassembled WGS sequence"/>
</dbReference>
<evidence type="ECO:0000313" key="6">
    <source>
        <dbReference type="EMBL" id="GAA3378784.1"/>
    </source>
</evidence>
<protein>
    <recommendedName>
        <fullName evidence="8">Carbohydrate ABC transporter permease</fullName>
    </recommendedName>
</protein>
<dbReference type="InterPro" id="IPR035906">
    <property type="entry name" value="MetI-like_sf"/>
</dbReference>
<evidence type="ECO:0000256" key="4">
    <source>
        <dbReference type="ARBA" id="ARBA00023136"/>
    </source>
</evidence>
<evidence type="ECO:0000313" key="7">
    <source>
        <dbReference type="Proteomes" id="UP001499990"/>
    </source>
</evidence>
<keyword evidence="7" id="KW-1185">Reference proteome</keyword>
<evidence type="ECO:0008006" key="8">
    <source>
        <dbReference type="Google" id="ProtNLM"/>
    </source>
</evidence>
<comment type="caution">
    <text evidence="6">The sequence shown here is derived from an EMBL/GenBank/DDBJ whole genome shotgun (WGS) entry which is preliminary data.</text>
</comment>
<organism evidence="6 7">
    <name type="scientific">Streptomyces sannanensis</name>
    <dbReference type="NCBI Taxonomy" id="285536"/>
    <lineage>
        <taxon>Bacteria</taxon>
        <taxon>Bacillati</taxon>
        <taxon>Actinomycetota</taxon>
        <taxon>Actinomycetes</taxon>
        <taxon>Kitasatosporales</taxon>
        <taxon>Streptomycetaceae</taxon>
        <taxon>Streptomyces</taxon>
    </lineage>
</organism>
<name>A0ABP6SKN4_9ACTN</name>
<keyword evidence="3 5" id="KW-1133">Transmembrane helix</keyword>
<reference evidence="7" key="1">
    <citation type="journal article" date="2019" name="Int. J. Syst. Evol. Microbiol.">
        <title>The Global Catalogue of Microorganisms (GCM) 10K type strain sequencing project: providing services to taxonomists for standard genome sequencing and annotation.</title>
        <authorList>
            <consortium name="The Broad Institute Genomics Platform"/>
            <consortium name="The Broad Institute Genome Sequencing Center for Infectious Disease"/>
            <person name="Wu L."/>
            <person name="Ma J."/>
        </authorList>
    </citation>
    <scope>NUCLEOTIDE SEQUENCE [LARGE SCALE GENOMIC DNA]</scope>
    <source>
        <strain evidence="7">JCM 9651</strain>
    </source>
</reference>
<dbReference type="EMBL" id="BAAAYL010000001">
    <property type="protein sequence ID" value="GAA3378784.1"/>
    <property type="molecule type" value="Genomic_DNA"/>
</dbReference>
<evidence type="ECO:0000256" key="5">
    <source>
        <dbReference type="SAM" id="Phobius"/>
    </source>
</evidence>
<feature type="transmembrane region" description="Helical" evidence="5">
    <location>
        <begin position="20"/>
        <end position="41"/>
    </location>
</feature>
<evidence type="ECO:0000256" key="3">
    <source>
        <dbReference type="ARBA" id="ARBA00022989"/>
    </source>
</evidence>
<evidence type="ECO:0000256" key="1">
    <source>
        <dbReference type="ARBA" id="ARBA00004141"/>
    </source>
</evidence>